<sequence length="64" mass="7090">MFIYEVDFGSTREAQLLKPFEAKSDPLVLVAITTWEEISPCSPSSIKGKESLFFCSLVGSFQSP</sequence>
<evidence type="ECO:0000313" key="2">
    <source>
        <dbReference type="Proteomes" id="UP001161497"/>
    </source>
</evidence>
<protein>
    <submittedName>
        <fullName evidence="1">Uncharacterized protein</fullName>
    </submittedName>
</protein>
<reference evidence="1" key="1">
    <citation type="submission" date="2023-03" db="EMBL/GenBank/DDBJ databases">
        <authorList>
            <person name="Cremers G."/>
            <person name="Picone N."/>
        </authorList>
    </citation>
    <scope>NUCLEOTIDE SEQUENCE</scope>
    <source>
        <strain evidence="1">Sample_alias</strain>
    </source>
</reference>
<organism evidence="1 2">
    <name type="scientific">Candidatus Methylacidiphilum fumarolicum</name>
    <dbReference type="NCBI Taxonomy" id="591154"/>
    <lineage>
        <taxon>Bacteria</taxon>
        <taxon>Pseudomonadati</taxon>
        <taxon>Verrucomicrobiota</taxon>
        <taxon>Methylacidiphilae</taxon>
        <taxon>Methylacidiphilales</taxon>
        <taxon>Methylacidiphilaceae</taxon>
        <taxon>Methylacidiphilum (ex Ratnadevi et al. 2023)</taxon>
    </lineage>
</organism>
<proteinExistence type="predicted"/>
<dbReference type="EMBL" id="OX458932">
    <property type="protein sequence ID" value="CAI9085605.1"/>
    <property type="molecule type" value="Genomic_DNA"/>
</dbReference>
<keyword evidence="2" id="KW-1185">Reference proteome</keyword>
<accession>A0ABN8XEA8</accession>
<gene>
    <name evidence="1" type="ORF">MFUM_1249</name>
</gene>
<name>A0ABN8XEA8_9BACT</name>
<evidence type="ECO:0000313" key="1">
    <source>
        <dbReference type="EMBL" id="CAI9085605.1"/>
    </source>
</evidence>
<dbReference type="Proteomes" id="UP001161497">
    <property type="component" value="Chromosome"/>
</dbReference>